<dbReference type="Gene3D" id="3.90.550.10">
    <property type="entry name" value="Spore Coat Polysaccharide Biosynthesis Protein SpsA, Chain A"/>
    <property type="match status" value="1"/>
</dbReference>
<evidence type="ECO:0000313" key="2">
    <source>
        <dbReference type="EMBL" id="AYM72553.1"/>
    </source>
</evidence>
<dbReference type="AlphaFoldDB" id="A0AAI8LJQ3"/>
<dbReference type="PANTHER" id="PTHR22916">
    <property type="entry name" value="GLYCOSYLTRANSFERASE"/>
    <property type="match status" value="1"/>
</dbReference>
<dbReference type="InterPro" id="IPR029044">
    <property type="entry name" value="Nucleotide-diphossugar_trans"/>
</dbReference>
<dbReference type="Pfam" id="PF00535">
    <property type="entry name" value="Glycos_transf_2"/>
    <property type="match status" value="1"/>
</dbReference>
<evidence type="ECO:0000313" key="3">
    <source>
        <dbReference type="Proteomes" id="UP000275747"/>
    </source>
</evidence>
<evidence type="ECO:0000259" key="1">
    <source>
        <dbReference type="Pfam" id="PF00535"/>
    </source>
</evidence>
<dbReference type="GO" id="GO:0016758">
    <property type="term" value="F:hexosyltransferase activity"/>
    <property type="evidence" value="ECO:0007669"/>
    <property type="project" value="UniProtKB-ARBA"/>
</dbReference>
<proteinExistence type="predicted"/>
<dbReference type="SUPFAM" id="SSF53448">
    <property type="entry name" value="Nucleotide-diphospho-sugar transferases"/>
    <property type="match status" value="1"/>
</dbReference>
<reference evidence="2 3" key="1">
    <citation type="submission" date="2018-10" db="EMBL/GenBank/DDBJ databases">
        <title>Escaping from acidified nitrite in gastric host defense: Transcriptomic basis for resistance to free nitrous acid in Enterococcus faecalis.</title>
        <authorList>
            <person name="Yu Z."/>
            <person name="Shi D."/>
            <person name="Liu W."/>
            <person name="Meng F."/>
        </authorList>
    </citation>
    <scope>NUCLEOTIDE SEQUENCE [LARGE SCALE GENOMIC DNA]</scope>
    <source>
        <strain evidence="2 3">JE1</strain>
    </source>
</reference>
<sequence>MYSVTVFMSTYNGEMYLEEQIKSILKQKKVKVSLWVRDDGSSDNTINILEKYKKKGKLTYFSGCNLGYGKSFLDLFKNIKIPTDYYAYSDQDDYWEENKLINAINKLESRTSKVGKIYFSDLCVVDKDLRPVGYKKFDNLIISLGSVLVRQRVAGCTMVFDNNLFQKANAIEFDNYKYHISHEWIYILCLALGGEAIYDKHAFIKYRRHDYTVTSLGRGVKSRIKREFTQYKATKWDKSELCKIILTNYKKHIPHSNLKLIFLVSNYRFSKLSKLKLLFSRDLNAGNLIFNLKTKLFILTNVY</sequence>
<feature type="domain" description="Glycosyltransferase 2-like" evidence="1">
    <location>
        <begin position="5"/>
        <end position="117"/>
    </location>
</feature>
<dbReference type="EMBL" id="CP033041">
    <property type="protein sequence ID" value="AYM72553.1"/>
    <property type="molecule type" value="Genomic_DNA"/>
</dbReference>
<gene>
    <name evidence="2" type="ORF">D9Z05_04445</name>
</gene>
<name>A0AAI8LJQ3_ENTFC</name>
<accession>A0AAI8LJQ3</accession>
<dbReference type="PANTHER" id="PTHR22916:SF3">
    <property type="entry name" value="UDP-GLCNAC:BETAGAL BETA-1,3-N-ACETYLGLUCOSAMINYLTRANSFERASE-LIKE PROTEIN 1"/>
    <property type="match status" value="1"/>
</dbReference>
<dbReference type="Proteomes" id="UP000275747">
    <property type="component" value="Chromosome"/>
</dbReference>
<dbReference type="InterPro" id="IPR001173">
    <property type="entry name" value="Glyco_trans_2-like"/>
</dbReference>
<organism evidence="2 3">
    <name type="scientific">Enterococcus faecium</name>
    <name type="common">Streptococcus faecium</name>
    <dbReference type="NCBI Taxonomy" id="1352"/>
    <lineage>
        <taxon>Bacteria</taxon>
        <taxon>Bacillati</taxon>
        <taxon>Bacillota</taxon>
        <taxon>Bacilli</taxon>
        <taxon>Lactobacillales</taxon>
        <taxon>Enterococcaceae</taxon>
        <taxon>Enterococcus</taxon>
    </lineage>
</organism>
<dbReference type="RefSeq" id="WP_049827217.1">
    <property type="nucleotide sequence ID" value="NZ_CABGQB010000001.1"/>
</dbReference>
<protein>
    <submittedName>
        <fullName evidence="2">Glycosyltransferase</fullName>
    </submittedName>
</protein>